<reference evidence="2 3" key="1">
    <citation type="submission" date="2018-03" db="EMBL/GenBank/DDBJ databases">
        <title>Genomic Encyclopedia of Archaeal and Bacterial Type Strains, Phase II (KMG-II): from individual species to whole genera.</title>
        <authorList>
            <person name="Goeker M."/>
        </authorList>
    </citation>
    <scope>NUCLEOTIDE SEQUENCE [LARGE SCALE GENOMIC DNA]</scope>
    <source>
        <strain evidence="2 3">DSM 27929</strain>
    </source>
</reference>
<feature type="transmembrane region" description="Helical" evidence="1">
    <location>
        <begin position="82"/>
        <end position="100"/>
    </location>
</feature>
<proteinExistence type="predicted"/>
<accession>A0A2T0WEI1</accession>
<dbReference type="AlphaFoldDB" id="A0A2T0WEI1"/>
<evidence type="ECO:0000256" key="1">
    <source>
        <dbReference type="SAM" id="Phobius"/>
    </source>
</evidence>
<sequence>MNTRIYAIAGMLAPAIFLITYLIMSISRPEYSNFTKAISELGSVDAPNKLYWNFFGYIIPGLLIVLFSLGLKKHFQNTPGKVPFIALALSGFFMAMAGVFPGDFDNKASLTSTLHAIGSFGSYIAFLVAAFTFPKLLSYVDKWENLRNPLYLLTFGSFLFGTWPFIFTSMPSIGQRFVFACYFGWVLLCAFSLYACSKRKTMQQNFSQ</sequence>
<name>A0A2T0WEI1_9BACT</name>
<dbReference type="RefSeq" id="WP_106135189.1">
    <property type="nucleotide sequence ID" value="NZ_PVTR01000014.1"/>
</dbReference>
<keyword evidence="1" id="KW-1133">Transmembrane helix</keyword>
<gene>
    <name evidence="2" type="ORF">CLW00_11425</name>
</gene>
<dbReference type="EMBL" id="PVTR01000014">
    <property type="protein sequence ID" value="PRY85118.1"/>
    <property type="molecule type" value="Genomic_DNA"/>
</dbReference>
<organism evidence="2 3">
    <name type="scientific">Mongoliibacter ruber</name>
    <dbReference type="NCBI Taxonomy" id="1750599"/>
    <lineage>
        <taxon>Bacteria</taxon>
        <taxon>Pseudomonadati</taxon>
        <taxon>Bacteroidota</taxon>
        <taxon>Cytophagia</taxon>
        <taxon>Cytophagales</taxon>
        <taxon>Cyclobacteriaceae</taxon>
        <taxon>Mongoliibacter</taxon>
    </lineage>
</organism>
<evidence type="ECO:0000313" key="3">
    <source>
        <dbReference type="Proteomes" id="UP000238157"/>
    </source>
</evidence>
<comment type="caution">
    <text evidence="2">The sequence shown here is derived from an EMBL/GenBank/DDBJ whole genome shotgun (WGS) entry which is preliminary data.</text>
</comment>
<feature type="transmembrane region" description="Helical" evidence="1">
    <location>
        <begin position="150"/>
        <end position="167"/>
    </location>
</feature>
<feature type="transmembrane region" description="Helical" evidence="1">
    <location>
        <begin position="120"/>
        <end position="138"/>
    </location>
</feature>
<feature type="transmembrane region" description="Helical" evidence="1">
    <location>
        <begin position="5"/>
        <end position="24"/>
    </location>
</feature>
<dbReference type="OrthoDB" id="679392at2"/>
<feature type="transmembrane region" description="Helical" evidence="1">
    <location>
        <begin position="50"/>
        <end position="70"/>
    </location>
</feature>
<keyword evidence="1" id="KW-0812">Transmembrane</keyword>
<dbReference type="Pfam" id="PF06197">
    <property type="entry name" value="DUF998"/>
    <property type="match status" value="1"/>
</dbReference>
<keyword evidence="1" id="KW-0472">Membrane</keyword>
<evidence type="ECO:0000313" key="2">
    <source>
        <dbReference type="EMBL" id="PRY85118.1"/>
    </source>
</evidence>
<keyword evidence="3" id="KW-1185">Reference proteome</keyword>
<dbReference type="InterPro" id="IPR009339">
    <property type="entry name" value="DUF998"/>
</dbReference>
<feature type="transmembrane region" description="Helical" evidence="1">
    <location>
        <begin position="173"/>
        <end position="196"/>
    </location>
</feature>
<dbReference type="Proteomes" id="UP000238157">
    <property type="component" value="Unassembled WGS sequence"/>
</dbReference>
<protein>
    <submittedName>
        <fullName evidence="2">Uncharacterized protein DUF998</fullName>
    </submittedName>
</protein>